<dbReference type="AlphaFoldDB" id="A0AAV4VIZ2"/>
<proteinExistence type="predicted"/>
<sequence>MDLTPTLLSWKVIISPANNKEELPASHQKRNSQWQTTTAHCSWLSSVMKFMHTTTHYKFYRRQRWSESLYLSKQRLSRYGRATRCR</sequence>
<accession>A0AAV4VIZ2</accession>
<dbReference type="EMBL" id="BPLR01014611">
    <property type="protein sequence ID" value="GIY69935.1"/>
    <property type="molecule type" value="Genomic_DNA"/>
</dbReference>
<name>A0AAV4VIZ2_CAEEX</name>
<reference evidence="1 2" key="1">
    <citation type="submission" date="2021-06" db="EMBL/GenBank/DDBJ databases">
        <title>Caerostris extrusa draft genome.</title>
        <authorList>
            <person name="Kono N."/>
            <person name="Arakawa K."/>
        </authorList>
    </citation>
    <scope>NUCLEOTIDE SEQUENCE [LARGE SCALE GENOMIC DNA]</scope>
</reference>
<gene>
    <name evidence="1" type="ORF">CEXT_172561</name>
</gene>
<dbReference type="Proteomes" id="UP001054945">
    <property type="component" value="Unassembled WGS sequence"/>
</dbReference>
<organism evidence="1 2">
    <name type="scientific">Caerostris extrusa</name>
    <name type="common">Bark spider</name>
    <name type="synonym">Caerostris bankana</name>
    <dbReference type="NCBI Taxonomy" id="172846"/>
    <lineage>
        <taxon>Eukaryota</taxon>
        <taxon>Metazoa</taxon>
        <taxon>Ecdysozoa</taxon>
        <taxon>Arthropoda</taxon>
        <taxon>Chelicerata</taxon>
        <taxon>Arachnida</taxon>
        <taxon>Araneae</taxon>
        <taxon>Araneomorphae</taxon>
        <taxon>Entelegynae</taxon>
        <taxon>Araneoidea</taxon>
        <taxon>Araneidae</taxon>
        <taxon>Caerostris</taxon>
    </lineage>
</organism>
<protein>
    <submittedName>
        <fullName evidence="1">Uncharacterized protein</fullName>
    </submittedName>
</protein>
<evidence type="ECO:0000313" key="1">
    <source>
        <dbReference type="EMBL" id="GIY69935.1"/>
    </source>
</evidence>
<evidence type="ECO:0000313" key="2">
    <source>
        <dbReference type="Proteomes" id="UP001054945"/>
    </source>
</evidence>
<keyword evidence="2" id="KW-1185">Reference proteome</keyword>
<comment type="caution">
    <text evidence="1">The sequence shown here is derived from an EMBL/GenBank/DDBJ whole genome shotgun (WGS) entry which is preliminary data.</text>
</comment>